<gene>
    <name evidence="2" type="ORF">Lnau_3128</name>
</gene>
<dbReference type="Proteomes" id="UP000054725">
    <property type="component" value="Unassembled WGS sequence"/>
</dbReference>
<feature type="domain" description="FRG" evidence="1">
    <location>
        <begin position="20"/>
        <end position="230"/>
    </location>
</feature>
<accession>A0A0W0WIN4</accession>
<organism evidence="2 3">
    <name type="scientific">Legionella nautarum</name>
    <dbReference type="NCBI Taxonomy" id="45070"/>
    <lineage>
        <taxon>Bacteria</taxon>
        <taxon>Pseudomonadati</taxon>
        <taxon>Pseudomonadota</taxon>
        <taxon>Gammaproteobacteria</taxon>
        <taxon>Legionellales</taxon>
        <taxon>Legionellaceae</taxon>
        <taxon>Legionella</taxon>
    </lineage>
</organism>
<dbReference type="InterPro" id="IPR014966">
    <property type="entry name" value="FRG-dom"/>
</dbReference>
<evidence type="ECO:0000259" key="1">
    <source>
        <dbReference type="SMART" id="SM00901"/>
    </source>
</evidence>
<dbReference type="PATRIC" id="fig|45070.6.peg.3302"/>
<proteinExistence type="predicted"/>
<sequence>MKSYYFDSLKKLIPFLEALSGRGYFFRGQRDAIQWKVIPSIFRKNRLDEYIKKIQVPASYYSYPFNESVVKKWFNCNEILEFVSLTLYKNKNKIRCFEQLPLKIQRLFELGTILLRYNFYLGLYVSQNPNNHLFDKNTSSLSEIIPYQVWATKDKFIGYIQYALPILLDINLLDGTIYQKGSHDNVITGYNQTFPQHYDFPTAAVDVTTCYLVALHFATDGGDKIDSTCFSVYAYKQLDLSDEAPCFLYNNDELKSNIRAQAQKGSFLFFRNPCTHYLETGEFPSLDMLVNHCINNHLQPFADVIKINVPYSNYVLAPLRELLITNDISNKTLKPDIANMPVLI</sequence>
<comment type="caution">
    <text evidence="2">The sequence shown here is derived from an EMBL/GenBank/DDBJ whole genome shotgun (WGS) entry which is preliminary data.</text>
</comment>
<dbReference type="OrthoDB" id="9816036at2"/>
<reference evidence="2 3" key="1">
    <citation type="submission" date="2015-11" db="EMBL/GenBank/DDBJ databases">
        <title>Genomic analysis of 38 Legionella species identifies large and diverse effector repertoires.</title>
        <authorList>
            <person name="Burstein D."/>
            <person name="Amaro F."/>
            <person name="Zusman T."/>
            <person name="Lifshitz Z."/>
            <person name="Cohen O."/>
            <person name="Gilbert J.A."/>
            <person name="Pupko T."/>
            <person name="Shuman H.A."/>
            <person name="Segal G."/>
        </authorList>
    </citation>
    <scope>NUCLEOTIDE SEQUENCE [LARGE SCALE GENOMIC DNA]</scope>
    <source>
        <strain evidence="2 3">ATCC 49506</strain>
    </source>
</reference>
<evidence type="ECO:0000313" key="2">
    <source>
        <dbReference type="EMBL" id="KTD32217.1"/>
    </source>
</evidence>
<protein>
    <submittedName>
        <fullName evidence="2">FRG domain protein</fullName>
    </submittedName>
</protein>
<keyword evidence="3" id="KW-1185">Reference proteome</keyword>
<name>A0A0W0WIN4_9GAMM</name>
<dbReference type="RefSeq" id="WP_058506103.1">
    <property type="nucleotide sequence ID" value="NZ_CAAAIF010000015.1"/>
</dbReference>
<dbReference type="AlphaFoldDB" id="A0A0W0WIN4"/>
<dbReference type="SMART" id="SM00901">
    <property type="entry name" value="FRG"/>
    <property type="match status" value="1"/>
</dbReference>
<evidence type="ECO:0000313" key="3">
    <source>
        <dbReference type="Proteomes" id="UP000054725"/>
    </source>
</evidence>
<dbReference type="EMBL" id="LNYO01000027">
    <property type="protein sequence ID" value="KTD32217.1"/>
    <property type="molecule type" value="Genomic_DNA"/>
</dbReference>